<evidence type="ECO:0000313" key="3">
    <source>
        <dbReference type="Proteomes" id="UP000254425"/>
    </source>
</evidence>
<feature type="transmembrane region" description="Helical" evidence="1">
    <location>
        <begin position="293"/>
        <end position="310"/>
    </location>
</feature>
<feature type="transmembrane region" description="Helical" evidence="1">
    <location>
        <begin position="316"/>
        <end position="334"/>
    </location>
</feature>
<accession>A0A345XTY2</accession>
<gene>
    <name evidence="2" type="ORF">DVA86_23075</name>
</gene>
<keyword evidence="1" id="KW-0812">Transmembrane</keyword>
<keyword evidence="1" id="KW-1133">Transmembrane helix</keyword>
<dbReference type="RefSeq" id="WP_208881025.1">
    <property type="nucleotide sequence ID" value="NZ_CP031320.1"/>
</dbReference>
<dbReference type="AlphaFoldDB" id="A0A345XTY2"/>
<reference evidence="2 3" key="1">
    <citation type="submission" date="2018-07" db="EMBL/GenBank/DDBJ databases">
        <title>Draft genome of the type strain Streptomyces armeniacus ATCC 15676.</title>
        <authorList>
            <person name="Labana P."/>
            <person name="Gosse J.T."/>
            <person name="Boddy C.N."/>
        </authorList>
    </citation>
    <scope>NUCLEOTIDE SEQUENCE [LARGE SCALE GENOMIC DNA]</scope>
    <source>
        <strain evidence="2 3">ATCC 15676</strain>
    </source>
</reference>
<feature type="transmembrane region" description="Helical" evidence="1">
    <location>
        <begin position="106"/>
        <end position="131"/>
    </location>
</feature>
<feature type="transmembrane region" description="Helical" evidence="1">
    <location>
        <begin position="168"/>
        <end position="190"/>
    </location>
</feature>
<sequence length="348" mass="36127">MTEAADAWEFRARLALAERSVEKDLRDTVLAEVTAHCTESGETPEDAFGSPDDFAETVVSERLPAGALPVSDPDAWTGADYGAAVAAQLGVMAFVTGAYLTVADGFMTGVTAGALAGSAGTAAAVAAVHGVPLALRAGFRGRAVGCGLVALGALFGAAGAFTQLPGEALVRVPTPSVCVVGVLLLLWPLLHTPKSASSASSELSEPSVPSSGLPPEAWLRKLPQLLEARHAFARARALELTEEASRHAAEAGTAPEEEFGPVAAYARRLAETESDAARRRWWRVLRWCRRDDVRHAAALALFGTYLAHNVHSDGPLWLTAVAAVGTLTSGSLLAGHLRERGARGGAPA</sequence>
<dbReference type="Proteomes" id="UP000254425">
    <property type="component" value="Chromosome"/>
</dbReference>
<proteinExistence type="predicted"/>
<dbReference type="KEGG" id="sarm:DVA86_23075"/>
<keyword evidence="1" id="KW-0472">Membrane</keyword>
<name>A0A345XTY2_9ACTN</name>
<protein>
    <submittedName>
        <fullName evidence="2">Uncharacterized protein</fullName>
    </submittedName>
</protein>
<dbReference type="EMBL" id="CP031320">
    <property type="protein sequence ID" value="AXK35098.1"/>
    <property type="molecule type" value="Genomic_DNA"/>
</dbReference>
<organism evidence="2 3">
    <name type="scientific">Streptomyces armeniacus</name>
    <dbReference type="NCBI Taxonomy" id="83291"/>
    <lineage>
        <taxon>Bacteria</taxon>
        <taxon>Bacillati</taxon>
        <taxon>Actinomycetota</taxon>
        <taxon>Actinomycetes</taxon>
        <taxon>Kitasatosporales</taxon>
        <taxon>Streptomycetaceae</taxon>
        <taxon>Streptomyces</taxon>
    </lineage>
</organism>
<evidence type="ECO:0000313" key="2">
    <source>
        <dbReference type="EMBL" id="AXK35098.1"/>
    </source>
</evidence>
<feature type="transmembrane region" description="Helical" evidence="1">
    <location>
        <begin position="143"/>
        <end position="162"/>
    </location>
</feature>
<keyword evidence="3" id="KW-1185">Reference proteome</keyword>
<evidence type="ECO:0000256" key="1">
    <source>
        <dbReference type="SAM" id="Phobius"/>
    </source>
</evidence>
<feature type="transmembrane region" description="Helical" evidence="1">
    <location>
        <begin position="81"/>
        <end position="100"/>
    </location>
</feature>